<accession>A0A261SHV8</accession>
<name>A0A261SHV8_9BORD</name>
<dbReference type="Proteomes" id="UP000217005">
    <property type="component" value="Unassembled WGS sequence"/>
</dbReference>
<dbReference type="EMBL" id="NEVL01000003">
    <property type="protein sequence ID" value="OZI36745.1"/>
    <property type="molecule type" value="Genomic_DNA"/>
</dbReference>
<protein>
    <submittedName>
        <fullName evidence="1">Uncharacterized protein</fullName>
    </submittedName>
</protein>
<comment type="caution">
    <text evidence="1">The sequence shown here is derived from an EMBL/GenBank/DDBJ whole genome shotgun (WGS) entry which is preliminary data.</text>
</comment>
<dbReference type="OrthoDB" id="8656735at2"/>
<evidence type="ECO:0000313" key="1">
    <source>
        <dbReference type="EMBL" id="OZI36745.1"/>
    </source>
</evidence>
<dbReference type="AlphaFoldDB" id="A0A261SHV8"/>
<sequence length="122" mass="13011">MLGALPARADTTLQVGQTVMVASYYELRGPNCQVMNPPHVRIVTRPSHGALTVVRAQGNTGGAGRCAYTAVPVAQLLYRGDRPGTDAISWEVRYQSRDRKVERMSAHITVGPAGTAPAPAAR</sequence>
<gene>
    <name evidence="1" type="ORF">CEG14_14485</name>
</gene>
<evidence type="ECO:0000313" key="2">
    <source>
        <dbReference type="Proteomes" id="UP000217005"/>
    </source>
</evidence>
<organism evidence="1 2">
    <name type="scientific">Bordetella genomosp. 1</name>
    <dbReference type="NCBI Taxonomy" id="1395607"/>
    <lineage>
        <taxon>Bacteria</taxon>
        <taxon>Pseudomonadati</taxon>
        <taxon>Pseudomonadota</taxon>
        <taxon>Betaproteobacteria</taxon>
        <taxon>Burkholderiales</taxon>
        <taxon>Alcaligenaceae</taxon>
        <taxon>Bordetella</taxon>
    </lineage>
</organism>
<reference evidence="1 2" key="1">
    <citation type="submission" date="2017-05" db="EMBL/GenBank/DDBJ databases">
        <title>Complete and WGS of Bordetella genogroups.</title>
        <authorList>
            <person name="Spilker T."/>
            <person name="LiPuma J."/>
        </authorList>
    </citation>
    <scope>NUCLEOTIDE SEQUENCE [LARGE SCALE GENOMIC DNA]</scope>
    <source>
        <strain evidence="1 2">AU17610</strain>
    </source>
</reference>
<proteinExistence type="predicted"/>